<protein>
    <recommendedName>
        <fullName evidence="14">Hexosyltransferase</fullName>
        <ecNumber evidence="14">2.4.1.-</ecNumber>
    </recommendedName>
</protein>
<keyword evidence="8 14" id="KW-1133">Transmembrane helix</keyword>
<comment type="catalytic activity">
    <reaction evidence="12">
        <text>a neolactoside nLc4Cer(d18:1(4E)) + UDP-N-acetyl-alpha-D-glucosamine = a neolactoside IV(3)-beta-GlcNAc-nLc4Cer(d18:1(4E)) + UDP + H(+)</text>
        <dbReference type="Rhea" id="RHEA:23004"/>
        <dbReference type="ChEBI" id="CHEBI:15378"/>
        <dbReference type="ChEBI" id="CHEBI:17006"/>
        <dbReference type="ChEBI" id="CHEBI:57705"/>
        <dbReference type="ChEBI" id="CHEBI:58223"/>
        <dbReference type="ChEBI" id="CHEBI:142448"/>
    </reaction>
    <physiologicalReaction direction="left-to-right" evidence="12">
        <dbReference type="Rhea" id="RHEA:23005"/>
    </physiologicalReaction>
</comment>
<evidence type="ECO:0000256" key="11">
    <source>
        <dbReference type="ARBA" id="ARBA00023180"/>
    </source>
</evidence>
<evidence type="ECO:0000256" key="9">
    <source>
        <dbReference type="ARBA" id="ARBA00023034"/>
    </source>
</evidence>
<sequence>MYINFRRISKCRCVHLLVASLVLYVMLVGLEPLDHHAVSHVRSFGYRYLVNKFDFNATFRIAAYRRHGGPETGHDGGGTTGFPYLINHPDKCDGGGGGGGGWGRVLLLLFVKSSPENSAQRRAIRDTWGNETFVPGRRGERVRVLFVLGAHPDPGQRLRVQEDLLREDRAHGDLIQQDFADTFHNLTAKLVLQFQWARHHCPDARFLMSADDDVFVHVPNLLRYLRGLLDSPSGGRDLWVGHVHRGAPPNRRKSSKYYVSRELYPLPCYPDYTAGAGYVVSGDVAAKIYGATLVLRSSMYIDDVFMGMCASVAGVSPLDHAYFSGRRAERLQEELYHLSSVSRGSAKCPKRRRHNICNFFVFIFYWFVCREEQKINLIIMDTNSKKHII</sequence>
<dbReference type="GO" id="GO:0000139">
    <property type="term" value="C:Golgi membrane"/>
    <property type="evidence" value="ECO:0007669"/>
    <property type="project" value="UniProtKB-SubCell"/>
</dbReference>
<comment type="catalytic activity">
    <reaction evidence="13">
        <text>a beta-D-Gal-(1-&gt;4)-beta-D-Glc-(1&lt;-&gt;1)-Cer(d18:1(4E)) + UDP-N-acetyl-alpha-D-glucosamine = a beta-D-GlcNAc-(1-&gt;3)-beta-D-Gal-(1-&gt;4)-beta-D-Glc-(1&lt;-&gt;1)-Cer(d18:1(4E)) + UDP + H(+)</text>
        <dbReference type="Rhea" id="RHEA:13905"/>
        <dbReference type="ChEBI" id="CHEBI:15378"/>
        <dbReference type="ChEBI" id="CHEBI:17103"/>
        <dbReference type="ChEBI" id="CHEBI:17950"/>
        <dbReference type="ChEBI" id="CHEBI:57705"/>
        <dbReference type="ChEBI" id="CHEBI:58223"/>
        <dbReference type="EC" id="2.4.1.206"/>
    </reaction>
    <physiologicalReaction direction="left-to-right" evidence="13">
        <dbReference type="Rhea" id="RHEA:13906"/>
    </physiologicalReaction>
</comment>
<evidence type="ECO:0000256" key="3">
    <source>
        <dbReference type="ARBA" id="ARBA00008661"/>
    </source>
</evidence>
<keyword evidence="11" id="KW-0325">Glycoprotein</keyword>
<organism evidence="15 16">
    <name type="scientific">Gadus morhua</name>
    <name type="common">Atlantic cod</name>
    <dbReference type="NCBI Taxonomy" id="8049"/>
    <lineage>
        <taxon>Eukaryota</taxon>
        <taxon>Metazoa</taxon>
        <taxon>Chordata</taxon>
        <taxon>Craniata</taxon>
        <taxon>Vertebrata</taxon>
        <taxon>Euteleostomi</taxon>
        <taxon>Actinopterygii</taxon>
        <taxon>Neopterygii</taxon>
        <taxon>Teleostei</taxon>
        <taxon>Neoteleostei</taxon>
        <taxon>Acanthomorphata</taxon>
        <taxon>Zeiogadaria</taxon>
        <taxon>Gadariae</taxon>
        <taxon>Gadiformes</taxon>
        <taxon>Gadoidei</taxon>
        <taxon>Gadidae</taxon>
        <taxon>Gadus</taxon>
    </lineage>
</organism>
<keyword evidence="5" id="KW-0808">Transferase</keyword>
<proteinExistence type="inferred from homology"/>
<evidence type="ECO:0000256" key="10">
    <source>
        <dbReference type="ARBA" id="ARBA00023136"/>
    </source>
</evidence>
<dbReference type="GO" id="GO:0006493">
    <property type="term" value="P:protein O-linked glycosylation"/>
    <property type="evidence" value="ECO:0007669"/>
    <property type="project" value="TreeGrafter"/>
</dbReference>
<dbReference type="GO" id="GO:0047256">
    <property type="term" value="F:lactosylceramide 1,3-N-acetyl-beta-D-glucosaminyltransferase activity"/>
    <property type="evidence" value="ECO:0007669"/>
    <property type="project" value="UniProtKB-EC"/>
</dbReference>
<dbReference type="GeneTree" id="ENSGT00940000159676"/>
<dbReference type="EC" id="2.4.1.-" evidence="14"/>
<evidence type="ECO:0000256" key="7">
    <source>
        <dbReference type="ARBA" id="ARBA00022968"/>
    </source>
</evidence>
<dbReference type="PANTHER" id="PTHR11214:SF21">
    <property type="entry name" value="LACTOSYLCERAMIDE 1,3-N-ACETYL-BETA-D-GLUCOSAMINYLTRANSFERASE"/>
    <property type="match status" value="1"/>
</dbReference>
<comment type="pathway">
    <text evidence="2">Protein modification; protein glycosylation.</text>
</comment>
<evidence type="ECO:0000256" key="2">
    <source>
        <dbReference type="ARBA" id="ARBA00004922"/>
    </source>
</evidence>
<dbReference type="Pfam" id="PF01762">
    <property type="entry name" value="Galactosyl_T"/>
    <property type="match status" value="1"/>
</dbReference>
<evidence type="ECO:0000256" key="1">
    <source>
        <dbReference type="ARBA" id="ARBA00004323"/>
    </source>
</evidence>
<dbReference type="GO" id="GO:0006629">
    <property type="term" value="P:lipid metabolic process"/>
    <property type="evidence" value="ECO:0007669"/>
    <property type="project" value="UniProtKB-KW"/>
</dbReference>
<evidence type="ECO:0000256" key="12">
    <source>
        <dbReference type="ARBA" id="ARBA00048750"/>
    </source>
</evidence>
<keyword evidence="4 14" id="KW-0328">Glycosyltransferase</keyword>
<evidence type="ECO:0000256" key="6">
    <source>
        <dbReference type="ARBA" id="ARBA00022692"/>
    </source>
</evidence>
<evidence type="ECO:0000256" key="4">
    <source>
        <dbReference type="ARBA" id="ARBA00022676"/>
    </source>
</evidence>
<evidence type="ECO:0000313" key="16">
    <source>
        <dbReference type="Proteomes" id="UP000694546"/>
    </source>
</evidence>
<comment type="subcellular location">
    <subcellularLocation>
        <location evidence="1 14">Golgi apparatus membrane</location>
        <topology evidence="1 14">Single-pass type II membrane protein</topology>
    </subcellularLocation>
</comment>
<dbReference type="InterPro" id="IPR002659">
    <property type="entry name" value="Glyco_trans_31"/>
</dbReference>
<feature type="transmembrane region" description="Helical" evidence="14">
    <location>
        <begin position="12"/>
        <end position="30"/>
    </location>
</feature>
<evidence type="ECO:0000256" key="14">
    <source>
        <dbReference type="RuleBase" id="RU363063"/>
    </source>
</evidence>
<accession>A0A8C5BEI2</accession>
<name>A0A8C5BEI2_GADMO</name>
<keyword evidence="16" id="KW-1185">Reference proteome</keyword>
<dbReference type="Proteomes" id="UP000694546">
    <property type="component" value="Chromosome 12"/>
</dbReference>
<reference evidence="15" key="1">
    <citation type="submission" date="2025-08" db="UniProtKB">
        <authorList>
            <consortium name="Ensembl"/>
        </authorList>
    </citation>
    <scope>IDENTIFICATION</scope>
</reference>
<comment type="similarity">
    <text evidence="3 14">Belongs to the glycosyltransferase 31 family.</text>
</comment>
<evidence type="ECO:0000313" key="15">
    <source>
        <dbReference type="Ensembl" id="ENSGMOP00000045170.1"/>
    </source>
</evidence>
<evidence type="ECO:0000256" key="13">
    <source>
        <dbReference type="ARBA" id="ARBA00049239"/>
    </source>
</evidence>
<evidence type="ECO:0000256" key="8">
    <source>
        <dbReference type="ARBA" id="ARBA00022989"/>
    </source>
</evidence>
<evidence type="ECO:0000256" key="5">
    <source>
        <dbReference type="ARBA" id="ARBA00022679"/>
    </source>
</evidence>
<keyword evidence="9 14" id="KW-0333">Golgi apparatus</keyword>
<dbReference type="OMA" id="PYDLYPW"/>
<keyword evidence="7 14" id="KW-0735">Signal-anchor</keyword>
<reference evidence="15" key="2">
    <citation type="submission" date="2025-09" db="UniProtKB">
        <authorList>
            <consortium name="Ensembl"/>
        </authorList>
    </citation>
    <scope>IDENTIFICATION</scope>
</reference>
<dbReference type="AlphaFoldDB" id="A0A8C5BEI2"/>
<dbReference type="Ensembl" id="ENSGMOT00000062918.1">
    <property type="protein sequence ID" value="ENSGMOP00000045170.1"/>
    <property type="gene ID" value="ENSGMOG00000027060.1"/>
</dbReference>
<dbReference type="Gene3D" id="3.90.550.50">
    <property type="match status" value="1"/>
</dbReference>
<dbReference type="PANTHER" id="PTHR11214">
    <property type="entry name" value="BETA-1,3-N-ACETYLGLUCOSAMINYLTRANSFERASE"/>
    <property type="match status" value="1"/>
</dbReference>
<keyword evidence="6 14" id="KW-0812">Transmembrane</keyword>
<keyword evidence="10 14" id="KW-0472">Membrane</keyword>